<dbReference type="EMBL" id="CABDVU010000001">
    <property type="protein sequence ID" value="VTN10072.1"/>
    <property type="molecule type" value="Genomic_DNA"/>
</dbReference>
<evidence type="ECO:0000259" key="1">
    <source>
        <dbReference type="Pfam" id="PF01464"/>
    </source>
</evidence>
<sequence>MLSTTAFLALAVQCAASIPSSTSLDVARVESGFHPYAIAEILPDSRGVISHFPTSLPEAIRLTRQLATQERRYSVGLMQITQHQFPPLRRHGQRPA</sequence>
<dbReference type="InterPro" id="IPR008258">
    <property type="entry name" value="Transglycosylase_SLT_dom_1"/>
</dbReference>
<evidence type="ECO:0000313" key="3">
    <source>
        <dbReference type="Proteomes" id="UP000339249"/>
    </source>
</evidence>
<protein>
    <submittedName>
        <fullName evidence="2">Transglycosylase SLT domain</fullName>
    </submittedName>
</protein>
<dbReference type="Pfam" id="PF01464">
    <property type="entry name" value="SLT"/>
    <property type="match status" value="1"/>
</dbReference>
<dbReference type="AlphaFoldDB" id="A0A4U9CZ45"/>
<proteinExistence type="predicted"/>
<evidence type="ECO:0000313" key="2">
    <source>
        <dbReference type="EMBL" id="VTN10072.1"/>
    </source>
</evidence>
<name>A0A4U9CZ45_RAOTE</name>
<organism evidence="2 3">
    <name type="scientific">Raoultella terrigena</name>
    <name type="common">Klebsiella terrigena</name>
    <dbReference type="NCBI Taxonomy" id="577"/>
    <lineage>
        <taxon>Bacteria</taxon>
        <taxon>Pseudomonadati</taxon>
        <taxon>Pseudomonadota</taxon>
        <taxon>Gammaproteobacteria</taxon>
        <taxon>Enterobacterales</taxon>
        <taxon>Enterobacteriaceae</taxon>
        <taxon>Klebsiella/Raoultella group</taxon>
        <taxon>Raoultella</taxon>
    </lineage>
</organism>
<reference evidence="2 3" key="1">
    <citation type="submission" date="2019-04" db="EMBL/GenBank/DDBJ databases">
        <authorList>
            <consortium name="Pathogen Informatics"/>
        </authorList>
    </citation>
    <scope>NUCLEOTIDE SEQUENCE [LARGE SCALE GENOMIC DNA]</scope>
    <source>
        <strain evidence="2 3">NCTC9185</strain>
    </source>
</reference>
<accession>A0A4U9CZ45</accession>
<gene>
    <name evidence="2" type="ORF">NCTC9185_01984</name>
</gene>
<feature type="domain" description="Transglycosylase SLT" evidence="1">
    <location>
        <begin position="13"/>
        <end position="91"/>
    </location>
</feature>
<dbReference type="Proteomes" id="UP000339249">
    <property type="component" value="Unassembled WGS sequence"/>
</dbReference>